<evidence type="ECO:0000313" key="2">
    <source>
        <dbReference type="EMBL" id="SMQ54536.1"/>
    </source>
</evidence>
<sequence>MVLHGNDDWPRRHYTSPALRVAADDSRRKSIGRPVSTGRRGQAADSPMRACRWLVVGEMEWSRSGSRIGMQVGSNVD</sequence>
<feature type="region of interest" description="Disordered" evidence="1">
    <location>
        <begin position="1"/>
        <end position="47"/>
    </location>
</feature>
<keyword evidence="3" id="KW-1185">Reference proteome</keyword>
<evidence type="ECO:0000313" key="3">
    <source>
        <dbReference type="Proteomes" id="UP000215127"/>
    </source>
</evidence>
<gene>
    <name evidence="2" type="ORF">ZT3D7_G9691</name>
</gene>
<dbReference type="EMBL" id="LT853701">
    <property type="protein sequence ID" value="SMQ54536.1"/>
    <property type="molecule type" value="Genomic_DNA"/>
</dbReference>
<evidence type="ECO:0000256" key="1">
    <source>
        <dbReference type="SAM" id="MobiDB-lite"/>
    </source>
</evidence>
<organism evidence="2 3">
    <name type="scientific">Zymoseptoria tritici (strain ST99CH_3D7)</name>
    <dbReference type="NCBI Taxonomy" id="1276538"/>
    <lineage>
        <taxon>Eukaryota</taxon>
        <taxon>Fungi</taxon>
        <taxon>Dikarya</taxon>
        <taxon>Ascomycota</taxon>
        <taxon>Pezizomycotina</taxon>
        <taxon>Dothideomycetes</taxon>
        <taxon>Dothideomycetidae</taxon>
        <taxon>Mycosphaerellales</taxon>
        <taxon>Mycosphaerellaceae</taxon>
        <taxon>Zymoseptoria</taxon>
    </lineage>
</organism>
<name>A0A1X7S4B6_ZYMT9</name>
<accession>A0A1X7S4B6</accession>
<feature type="compositionally biased region" description="Basic and acidic residues" evidence="1">
    <location>
        <begin position="1"/>
        <end position="11"/>
    </location>
</feature>
<dbReference type="Proteomes" id="UP000215127">
    <property type="component" value="Chromosome 10"/>
</dbReference>
<dbReference type="AlphaFoldDB" id="A0A1X7S4B6"/>
<reference evidence="2 3" key="1">
    <citation type="submission" date="2016-06" db="EMBL/GenBank/DDBJ databases">
        <authorList>
            <person name="Kjaerup R.B."/>
            <person name="Dalgaard T.S."/>
            <person name="Juul-Madsen H.R."/>
        </authorList>
    </citation>
    <scope>NUCLEOTIDE SEQUENCE [LARGE SCALE GENOMIC DNA]</scope>
</reference>
<protein>
    <submittedName>
        <fullName evidence="2">Uncharacterized protein</fullName>
    </submittedName>
</protein>
<proteinExistence type="predicted"/>